<evidence type="ECO:0000313" key="2">
    <source>
        <dbReference type="Proteomes" id="UP000315252"/>
    </source>
</evidence>
<sequence length="273" mass="30112">MLDNVIGKVSYIVRDAARPVIHIGEAGDKPERSADYVAQSVPIFNARELEETPSLSAEGFALLHHPTGVKDFSDSHEVESRYYDEVVDLVKSETGASLVIPFDHTTRVDAPEDGVRGPARHVHNDYTPKSIAQRSIDLLGEAKAAKALEGRVAQVNVWRPLENPVKTSPLALIDARTLAPEDLVATDLIFPDRVGEIYSVAYNPEHRWLHFPEMTPEEVLLIKGYDSAGYDSGGEGTARFSPHTAFELPRAAGFVPPRKSIEIRTMAFFDLDV</sequence>
<keyword evidence="1" id="KW-0808">Transferase</keyword>
<dbReference type="PANTHER" id="PTHR34598:SF3">
    <property type="entry name" value="OXIDOREDUCTASE AN1597"/>
    <property type="match status" value="1"/>
</dbReference>
<comment type="caution">
    <text evidence="1">The sequence shown here is derived from an EMBL/GenBank/DDBJ whole genome shotgun (WGS) entry which is preliminary data.</text>
</comment>
<dbReference type="RefSeq" id="WP_142899479.1">
    <property type="nucleotide sequence ID" value="NZ_ML660064.1"/>
</dbReference>
<reference evidence="1 2" key="1">
    <citation type="submission" date="2019-06" db="EMBL/GenBank/DDBJ databases">
        <title>Whole genome sequence for Rhodospirillaceae sp. R148.</title>
        <authorList>
            <person name="Wang G."/>
        </authorList>
    </citation>
    <scope>NUCLEOTIDE SEQUENCE [LARGE SCALE GENOMIC DNA]</scope>
    <source>
        <strain evidence="1 2">R148</strain>
    </source>
</reference>
<name>A0A545T427_9PROT</name>
<dbReference type="Proteomes" id="UP000315252">
    <property type="component" value="Unassembled WGS sequence"/>
</dbReference>
<dbReference type="GO" id="GO:0016491">
    <property type="term" value="F:oxidoreductase activity"/>
    <property type="evidence" value="ECO:0007669"/>
    <property type="project" value="InterPro"/>
</dbReference>
<keyword evidence="2" id="KW-1185">Reference proteome</keyword>
<keyword evidence="1" id="KW-0489">Methyltransferase</keyword>
<dbReference type="EMBL" id="VHSH01000013">
    <property type="protein sequence ID" value="TQV71932.1"/>
    <property type="molecule type" value="Genomic_DNA"/>
</dbReference>
<accession>A0A545T427</accession>
<dbReference type="OrthoDB" id="5173234at2"/>
<dbReference type="GO" id="GO:0032259">
    <property type="term" value="P:methylation"/>
    <property type="evidence" value="ECO:0007669"/>
    <property type="project" value="UniProtKB-KW"/>
</dbReference>
<gene>
    <name evidence="1" type="ORF">FKG95_26520</name>
</gene>
<dbReference type="PANTHER" id="PTHR34598">
    <property type="entry name" value="BLL6449 PROTEIN"/>
    <property type="match status" value="1"/>
</dbReference>
<dbReference type="GO" id="GO:0008168">
    <property type="term" value="F:methyltransferase activity"/>
    <property type="evidence" value="ECO:0007669"/>
    <property type="project" value="UniProtKB-KW"/>
</dbReference>
<dbReference type="InterPro" id="IPR044053">
    <property type="entry name" value="AsaB-like"/>
</dbReference>
<proteinExistence type="predicted"/>
<dbReference type="NCBIfam" id="NF041278">
    <property type="entry name" value="CmcJ_NvfI_EfuI"/>
    <property type="match status" value="1"/>
</dbReference>
<dbReference type="AlphaFoldDB" id="A0A545T427"/>
<protein>
    <submittedName>
        <fullName evidence="1">Methyltransferase</fullName>
    </submittedName>
</protein>
<evidence type="ECO:0000313" key="1">
    <source>
        <dbReference type="EMBL" id="TQV71932.1"/>
    </source>
</evidence>
<organism evidence="1 2">
    <name type="scientific">Denitrobaculum tricleocarpae</name>
    <dbReference type="NCBI Taxonomy" id="2591009"/>
    <lineage>
        <taxon>Bacteria</taxon>
        <taxon>Pseudomonadati</taxon>
        <taxon>Pseudomonadota</taxon>
        <taxon>Alphaproteobacteria</taxon>
        <taxon>Rhodospirillales</taxon>
        <taxon>Rhodospirillaceae</taxon>
        <taxon>Denitrobaculum</taxon>
    </lineage>
</organism>